<dbReference type="PANTHER" id="PTHR21432">
    <property type="entry name" value="ACETYL-COA HYDROLASE-RELATED"/>
    <property type="match status" value="1"/>
</dbReference>
<dbReference type="PANTHER" id="PTHR21432:SF20">
    <property type="entry name" value="ACETYL-COA HYDROLASE"/>
    <property type="match status" value="1"/>
</dbReference>
<dbReference type="GO" id="GO:0005739">
    <property type="term" value="C:mitochondrion"/>
    <property type="evidence" value="ECO:0007669"/>
    <property type="project" value="TreeGrafter"/>
</dbReference>
<feature type="domain" description="Acetyl-CoA hydrolase/transferase N-terminal" evidence="1">
    <location>
        <begin position="50"/>
        <end position="215"/>
    </location>
</feature>
<accession>A0A3S5CF88</accession>
<keyword evidence="3" id="KW-1185">Reference proteome</keyword>
<gene>
    <name evidence="2" type="ORF">PXEA_LOCUS9780</name>
</gene>
<protein>
    <recommendedName>
        <fullName evidence="1">Acetyl-CoA hydrolase/transferase N-terminal domain-containing protein</fullName>
    </recommendedName>
</protein>
<name>A0A3S5CF88_9PLAT</name>
<reference evidence="2" key="1">
    <citation type="submission" date="2018-11" db="EMBL/GenBank/DDBJ databases">
        <authorList>
            <consortium name="Pathogen Informatics"/>
        </authorList>
    </citation>
    <scope>NUCLEOTIDE SEQUENCE</scope>
</reference>
<dbReference type="OrthoDB" id="10250396at2759"/>
<comment type="caution">
    <text evidence="2">The sequence shown here is derived from an EMBL/GenBank/DDBJ whole genome shotgun (WGS) entry which is preliminary data.</text>
</comment>
<proteinExistence type="predicted"/>
<dbReference type="GO" id="GO:0006083">
    <property type="term" value="P:acetate metabolic process"/>
    <property type="evidence" value="ECO:0007669"/>
    <property type="project" value="InterPro"/>
</dbReference>
<organism evidence="2 3">
    <name type="scientific">Protopolystoma xenopodis</name>
    <dbReference type="NCBI Taxonomy" id="117903"/>
    <lineage>
        <taxon>Eukaryota</taxon>
        <taxon>Metazoa</taxon>
        <taxon>Spiralia</taxon>
        <taxon>Lophotrochozoa</taxon>
        <taxon>Platyhelminthes</taxon>
        <taxon>Monogenea</taxon>
        <taxon>Polyopisthocotylea</taxon>
        <taxon>Polystomatidea</taxon>
        <taxon>Polystomatidae</taxon>
        <taxon>Protopolystoma</taxon>
    </lineage>
</organism>
<dbReference type="EMBL" id="CAAALY010028060">
    <property type="protein sequence ID" value="VEL16340.1"/>
    <property type="molecule type" value="Genomic_DNA"/>
</dbReference>
<dbReference type="Proteomes" id="UP000784294">
    <property type="component" value="Unassembled WGS sequence"/>
</dbReference>
<evidence type="ECO:0000313" key="2">
    <source>
        <dbReference type="EMBL" id="VEL16340.1"/>
    </source>
</evidence>
<dbReference type="GO" id="GO:0008775">
    <property type="term" value="F:acetate CoA-transferase activity"/>
    <property type="evidence" value="ECO:0007669"/>
    <property type="project" value="InterPro"/>
</dbReference>
<dbReference type="Pfam" id="PF02550">
    <property type="entry name" value="AcetylCoA_hydro"/>
    <property type="match status" value="1"/>
</dbReference>
<evidence type="ECO:0000313" key="3">
    <source>
        <dbReference type="Proteomes" id="UP000784294"/>
    </source>
</evidence>
<dbReference type="InterPro" id="IPR037171">
    <property type="entry name" value="NagB/RpiA_transferase-like"/>
</dbReference>
<dbReference type="InterPro" id="IPR046433">
    <property type="entry name" value="ActCoA_hydro"/>
</dbReference>
<evidence type="ECO:0000259" key="1">
    <source>
        <dbReference type="Pfam" id="PF02550"/>
    </source>
</evidence>
<dbReference type="SUPFAM" id="SSF100950">
    <property type="entry name" value="NagB/RpiA/CoA transferase-like"/>
    <property type="match status" value="1"/>
</dbReference>
<dbReference type="InterPro" id="IPR003702">
    <property type="entry name" value="ActCoA_hydro_N"/>
</dbReference>
<sequence length="263" mass="29454">MLSRCEYLIYSRVLRSCRTHNFTPKRFYYIDGPTEPLSPIPGRFPKWSKNTEEMFGSLSDNANIFLHGGAATPTFLSKQIVNYAVSHNLKNIKVFHIHTEGEYPFTEGEAANHFRSSSFFVATNCREAVSSGIADYIPIFLSEIPLLFRQKLIALDYALISVSPPDEHGFCSLGTSVDIVRPAIQNAKYIIGQVNKHVPFTRGEAAIHISHIDYLLPFDVPLHETRWPPITTVENTVGSIVAETLVSDGATLQIGICFKQKHV</sequence>
<dbReference type="AlphaFoldDB" id="A0A3S5CF88"/>
<dbReference type="Gene3D" id="3.40.1080.10">
    <property type="entry name" value="Glutaconate Coenzyme A-transferase"/>
    <property type="match status" value="1"/>
</dbReference>